<dbReference type="Pfam" id="PF00015">
    <property type="entry name" value="MCPsignal"/>
    <property type="match status" value="1"/>
</dbReference>
<gene>
    <name evidence="13" type="ORF">EDC28_105324</name>
</gene>
<dbReference type="PANTHER" id="PTHR32089">
    <property type="entry name" value="METHYL-ACCEPTING CHEMOTAXIS PROTEIN MCPB"/>
    <property type="match status" value="1"/>
</dbReference>
<feature type="domain" description="HAMP" evidence="12">
    <location>
        <begin position="222"/>
        <end position="274"/>
    </location>
</feature>
<evidence type="ECO:0000256" key="3">
    <source>
        <dbReference type="ARBA" id="ARBA00022500"/>
    </source>
</evidence>
<dbReference type="PRINTS" id="PR00260">
    <property type="entry name" value="CHEMTRNSDUCR"/>
</dbReference>
<dbReference type="PROSITE" id="PS50885">
    <property type="entry name" value="HAMP"/>
    <property type="match status" value="1"/>
</dbReference>
<dbReference type="SMART" id="SM00283">
    <property type="entry name" value="MA"/>
    <property type="match status" value="1"/>
</dbReference>
<comment type="caution">
    <text evidence="13">The sequence shown here is derived from an EMBL/GenBank/DDBJ whole genome shotgun (WGS) entry which is preliminary data.</text>
</comment>
<dbReference type="GO" id="GO:0004888">
    <property type="term" value="F:transmembrane signaling receptor activity"/>
    <property type="evidence" value="ECO:0007669"/>
    <property type="project" value="InterPro"/>
</dbReference>
<dbReference type="PANTHER" id="PTHR32089:SF120">
    <property type="entry name" value="METHYL-ACCEPTING CHEMOTAXIS PROTEIN TLPQ"/>
    <property type="match status" value="1"/>
</dbReference>
<keyword evidence="3" id="KW-0145">Chemotaxis</keyword>
<keyword evidence="7 9" id="KW-0807">Transducer</keyword>
<keyword evidence="5 10" id="KW-1133">Transmembrane helix</keyword>
<evidence type="ECO:0000256" key="9">
    <source>
        <dbReference type="PROSITE-ProRule" id="PRU00284"/>
    </source>
</evidence>
<dbReference type="RefSeq" id="WP_123421688.1">
    <property type="nucleotide sequence ID" value="NZ_RJUL01000005.1"/>
</dbReference>
<comment type="subcellular location">
    <subcellularLocation>
        <location evidence="1">Cell membrane</location>
        <topology evidence="1">Multi-pass membrane protein</topology>
    </subcellularLocation>
</comment>
<dbReference type="SMART" id="SM00304">
    <property type="entry name" value="HAMP"/>
    <property type="match status" value="1"/>
</dbReference>
<evidence type="ECO:0000256" key="2">
    <source>
        <dbReference type="ARBA" id="ARBA00022475"/>
    </source>
</evidence>
<evidence type="ECO:0000259" key="11">
    <source>
        <dbReference type="PROSITE" id="PS50111"/>
    </source>
</evidence>
<dbReference type="Gene3D" id="1.10.287.950">
    <property type="entry name" value="Methyl-accepting chemotaxis protein"/>
    <property type="match status" value="1"/>
</dbReference>
<proteinExistence type="inferred from homology"/>
<sequence length="552" mass="58943">MHSVSADNHPPESGWDRVSARYNLSQKMLLLMALVVASVLATAAFNANSTRQSIREVIDQALIGQVQSYQQVLTRLYRQDPKQFVARARDILEGARWGEGNSDYLFLAGRDGRLLIYPPDPSREGGFADPVPLDNRNLNINEGLAQVASSGDAAVLRYTYRKPGGNKVLKDVYAMPVGDFVVAGGVYMDAADREMAAFLKRSALALLVSVALLGLWIFGVSKAIKGRVRRVMGSLRRISNRDLSQDASLDGKDEFAEVANGLEQTRRALAEVLATQRGSALTLASASLQMDNGMAQVGEAISSQRQRLETLASALEQMAGSTQEVAHNAQASASDTQHTATMVSEGMATLDAIIKAVRSLADDLSQSAVAVDEVQQGVQQIGSLAAAIDGISEQTNLLALNAAIEAARAGEQGRGFAVVADEVRQLAGHSQKTTRDIAGVIDDLSGHTRKAVSMIHGAVKVAGSTLGEVETARQEFEAINHKAGLISDHSTQIAAAAEQQSQVTAEVTRNLVGIRDAVEETEQVVAELHLASASLKGEAHTLEERVTSYQLP</sequence>
<dbReference type="EMBL" id="RJUL01000005">
    <property type="protein sequence ID" value="ROQ26004.1"/>
    <property type="molecule type" value="Genomic_DNA"/>
</dbReference>
<feature type="transmembrane region" description="Helical" evidence="10">
    <location>
        <begin position="203"/>
        <end position="224"/>
    </location>
</feature>
<reference evidence="13 14" key="1">
    <citation type="submission" date="2018-11" db="EMBL/GenBank/DDBJ databases">
        <title>Genomic Encyclopedia of Type Strains, Phase IV (KMG-IV): sequencing the most valuable type-strain genomes for metagenomic binning, comparative biology and taxonomic classification.</title>
        <authorList>
            <person name="Goeker M."/>
        </authorList>
    </citation>
    <scope>NUCLEOTIDE SEQUENCE [LARGE SCALE GENOMIC DNA]</scope>
    <source>
        <strain evidence="13 14">DSM 21945</strain>
    </source>
</reference>
<evidence type="ECO:0000256" key="7">
    <source>
        <dbReference type="ARBA" id="ARBA00023224"/>
    </source>
</evidence>
<dbReference type="InterPro" id="IPR004090">
    <property type="entry name" value="Chemotax_Me-accpt_rcpt"/>
</dbReference>
<dbReference type="Proteomes" id="UP000268033">
    <property type="component" value="Unassembled WGS sequence"/>
</dbReference>
<feature type="transmembrane region" description="Helical" evidence="10">
    <location>
        <begin position="28"/>
        <end position="47"/>
    </location>
</feature>
<organism evidence="13 14">
    <name type="scientific">Gallaecimonas pentaromativorans</name>
    <dbReference type="NCBI Taxonomy" id="584787"/>
    <lineage>
        <taxon>Bacteria</taxon>
        <taxon>Pseudomonadati</taxon>
        <taxon>Pseudomonadota</taxon>
        <taxon>Gammaproteobacteria</taxon>
        <taxon>Enterobacterales</taxon>
        <taxon>Gallaecimonadaceae</taxon>
        <taxon>Gallaecimonas</taxon>
    </lineage>
</organism>
<dbReference type="InterPro" id="IPR004089">
    <property type="entry name" value="MCPsignal_dom"/>
</dbReference>
<evidence type="ECO:0000256" key="5">
    <source>
        <dbReference type="ARBA" id="ARBA00022989"/>
    </source>
</evidence>
<keyword evidence="14" id="KW-1185">Reference proteome</keyword>
<evidence type="ECO:0000259" key="12">
    <source>
        <dbReference type="PROSITE" id="PS50885"/>
    </source>
</evidence>
<evidence type="ECO:0000256" key="6">
    <source>
        <dbReference type="ARBA" id="ARBA00023136"/>
    </source>
</evidence>
<keyword evidence="2" id="KW-1003">Cell membrane</keyword>
<dbReference type="FunFam" id="1.10.287.950:FF:000001">
    <property type="entry name" value="Methyl-accepting chemotaxis sensory transducer"/>
    <property type="match status" value="1"/>
</dbReference>
<dbReference type="AlphaFoldDB" id="A0A3N1P1M6"/>
<dbReference type="Pfam" id="PF00672">
    <property type="entry name" value="HAMP"/>
    <property type="match status" value="1"/>
</dbReference>
<evidence type="ECO:0000256" key="1">
    <source>
        <dbReference type="ARBA" id="ARBA00004651"/>
    </source>
</evidence>
<keyword evidence="4 10" id="KW-0812">Transmembrane</keyword>
<dbReference type="GO" id="GO:0007165">
    <property type="term" value="P:signal transduction"/>
    <property type="evidence" value="ECO:0007669"/>
    <property type="project" value="UniProtKB-KW"/>
</dbReference>
<dbReference type="CDD" id="cd11386">
    <property type="entry name" value="MCP_signal"/>
    <property type="match status" value="1"/>
</dbReference>
<dbReference type="PROSITE" id="PS50111">
    <property type="entry name" value="CHEMOTAXIS_TRANSDUC_2"/>
    <property type="match status" value="1"/>
</dbReference>
<evidence type="ECO:0000256" key="8">
    <source>
        <dbReference type="ARBA" id="ARBA00029447"/>
    </source>
</evidence>
<dbReference type="Gene3D" id="3.30.450.20">
    <property type="entry name" value="PAS domain"/>
    <property type="match status" value="1"/>
</dbReference>
<evidence type="ECO:0000256" key="10">
    <source>
        <dbReference type="SAM" id="Phobius"/>
    </source>
</evidence>
<evidence type="ECO:0000313" key="14">
    <source>
        <dbReference type="Proteomes" id="UP000268033"/>
    </source>
</evidence>
<dbReference type="InterPro" id="IPR033480">
    <property type="entry name" value="sCache_2"/>
</dbReference>
<dbReference type="InterPro" id="IPR003660">
    <property type="entry name" value="HAMP_dom"/>
</dbReference>
<dbReference type="GO" id="GO:0005886">
    <property type="term" value="C:plasma membrane"/>
    <property type="evidence" value="ECO:0007669"/>
    <property type="project" value="UniProtKB-SubCell"/>
</dbReference>
<keyword evidence="6 10" id="KW-0472">Membrane</keyword>
<name>A0A3N1P1M6_9GAMM</name>
<evidence type="ECO:0000256" key="4">
    <source>
        <dbReference type="ARBA" id="ARBA00022692"/>
    </source>
</evidence>
<comment type="similarity">
    <text evidence="8">Belongs to the methyl-accepting chemotaxis (MCP) protein family.</text>
</comment>
<dbReference type="GO" id="GO:0006935">
    <property type="term" value="P:chemotaxis"/>
    <property type="evidence" value="ECO:0007669"/>
    <property type="project" value="UniProtKB-KW"/>
</dbReference>
<dbReference type="CDD" id="cd06225">
    <property type="entry name" value="HAMP"/>
    <property type="match status" value="1"/>
</dbReference>
<accession>A0A3N1P1M6</accession>
<protein>
    <submittedName>
        <fullName evidence="13">Methyl-accepting chemotaxis protein</fullName>
    </submittedName>
</protein>
<dbReference type="Pfam" id="PF17200">
    <property type="entry name" value="sCache_2"/>
    <property type="match status" value="1"/>
</dbReference>
<feature type="domain" description="Methyl-accepting transducer" evidence="11">
    <location>
        <begin position="279"/>
        <end position="515"/>
    </location>
</feature>
<dbReference type="SUPFAM" id="SSF58104">
    <property type="entry name" value="Methyl-accepting chemotaxis protein (MCP) signaling domain"/>
    <property type="match status" value="1"/>
</dbReference>
<dbReference type="STRING" id="584787.GCA_001247655_01619"/>
<evidence type="ECO:0000313" key="13">
    <source>
        <dbReference type="EMBL" id="ROQ26004.1"/>
    </source>
</evidence>